<protein>
    <submittedName>
        <fullName evidence="8">Cyclopropane-fatty-acyl-phospholipid synthase family protein</fullName>
        <ecNumber evidence="8">2.1.1.-</ecNumber>
    </submittedName>
</protein>
<evidence type="ECO:0000313" key="8">
    <source>
        <dbReference type="EMBL" id="MEC5387152.1"/>
    </source>
</evidence>
<dbReference type="GO" id="GO:0008168">
    <property type="term" value="F:methyltransferase activity"/>
    <property type="evidence" value="ECO:0007669"/>
    <property type="project" value="UniProtKB-KW"/>
</dbReference>
<dbReference type="Pfam" id="PF02353">
    <property type="entry name" value="CMAS"/>
    <property type="match status" value="1"/>
</dbReference>
<evidence type="ECO:0000256" key="3">
    <source>
        <dbReference type="ARBA" id="ARBA00022679"/>
    </source>
</evidence>
<dbReference type="PANTHER" id="PTHR43667">
    <property type="entry name" value="CYCLOPROPANE-FATTY-ACYL-PHOSPHOLIPID SYNTHASE"/>
    <property type="match status" value="1"/>
</dbReference>
<dbReference type="Proteomes" id="UP001331561">
    <property type="component" value="Unassembled WGS sequence"/>
</dbReference>
<evidence type="ECO:0000313" key="9">
    <source>
        <dbReference type="Proteomes" id="UP001331561"/>
    </source>
</evidence>
<proteinExistence type="inferred from homology"/>
<evidence type="ECO:0000259" key="7">
    <source>
        <dbReference type="Pfam" id="PF25371"/>
    </source>
</evidence>
<gene>
    <name evidence="8" type="ORF">VVD49_15590</name>
</gene>
<feature type="domain" description="DUF7884" evidence="7">
    <location>
        <begin position="29"/>
        <end position="107"/>
    </location>
</feature>
<dbReference type="CDD" id="cd02440">
    <property type="entry name" value="AdoMet_MTases"/>
    <property type="match status" value="1"/>
</dbReference>
<dbReference type="Gene3D" id="3.40.50.150">
    <property type="entry name" value="Vaccinia Virus protein VP39"/>
    <property type="match status" value="1"/>
</dbReference>
<keyword evidence="4" id="KW-0949">S-adenosyl-L-methionine</keyword>
<dbReference type="InterPro" id="IPR050723">
    <property type="entry name" value="CFA/CMAS"/>
</dbReference>
<dbReference type="GO" id="GO:0032259">
    <property type="term" value="P:methylation"/>
    <property type="evidence" value="ECO:0007669"/>
    <property type="project" value="UniProtKB-KW"/>
</dbReference>
<dbReference type="InterPro" id="IPR029063">
    <property type="entry name" value="SAM-dependent_MTases_sf"/>
</dbReference>
<feature type="compositionally biased region" description="Polar residues" evidence="6">
    <location>
        <begin position="391"/>
        <end position="408"/>
    </location>
</feature>
<keyword evidence="5" id="KW-0443">Lipid metabolism</keyword>
<dbReference type="EC" id="2.1.1.-" evidence="8"/>
<dbReference type="InterPro" id="IPR057206">
    <property type="entry name" value="DUF7884"/>
</dbReference>
<dbReference type="PANTHER" id="PTHR43667:SF1">
    <property type="entry name" value="CYCLOPROPANE-FATTY-ACYL-PHOSPHOLIPID SYNTHASE"/>
    <property type="match status" value="1"/>
</dbReference>
<evidence type="ECO:0000256" key="4">
    <source>
        <dbReference type="ARBA" id="ARBA00022691"/>
    </source>
</evidence>
<keyword evidence="9" id="KW-1185">Reference proteome</keyword>
<name>A0ABU6K5H7_9RHOO</name>
<dbReference type="Pfam" id="PF25371">
    <property type="entry name" value="DUF7884"/>
    <property type="match status" value="1"/>
</dbReference>
<evidence type="ECO:0000256" key="6">
    <source>
        <dbReference type="SAM" id="MobiDB-lite"/>
    </source>
</evidence>
<sequence length="408" mass="45381">MFQLAAALPDSFLEKRIERFISSWQCSEGLPWAVELWNGKQYRWCSHAAAQPRVTLRIKSPKVLMKLARTDLDTLGQAYAEGELDIDGHIRDICTVVADLVNGFSKNAARRLRTRPTSHTHKVDEASIRHHYDVSNAFYREWLDAEMVYSCAYFRDASDSLETAQQQKIDHILRKIRLQPGERLLDIGCGWGALILRAAKHYGAQCTGITLSQRQFDLATQRIREAGLEDRCTVLLMDYRDVHGRFDKITSVGMFEHVGLQNLQSYFRKIHDLLADDGVVMNHGITSSDPDSAETPLGGGRFIDRYVFPNGELPHIGLALKEMAAGGLEATDVGKPAHALRDDAGSLDESLRGKRGAIARDGWRQALPHLARVSGGLRLRLPSELDRATSDRSGQGRSVATAGTATHA</sequence>
<dbReference type="SUPFAM" id="SSF53335">
    <property type="entry name" value="S-adenosyl-L-methionine-dependent methyltransferases"/>
    <property type="match status" value="1"/>
</dbReference>
<evidence type="ECO:0000256" key="1">
    <source>
        <dbReference type="ARBA" id="ARBA00010815"/>
    </source>
</evidence>
<evidence type="ECO:0000256" key="2">
    <source>
        <dbReference type="ARBA" id="ARBA00022603"/>
    </source>
</evidence>
<comment type="caution">
    <text evidence="8">The sequence shown here is derived from an EMBL/GenBank/DDBJ whole genome shotgun (WGS) entry which is preliminary data.</text>
</comment>
<organism evidence="8 9">
    <name type="scientific">Uliginosibacterium silvisoli</name>
    <dbReference type="NCBI Taxonomy" id="3114758"/>
    <lineage>
        <taxon>Bacteria</taxon>
        <taxon>Pseudomonadati</taxon>
        <taxon>Pseudomonadota</taxon>
        <taxon>Betaproteobacteria</taxon>
        <taxon>Rhodocyclales</taxon>
        <taxon>Zoogloeaceae</taxon>
        <taxon>Uliginosibacterium</taxon>
    </lineage>
</organism>
<accession>A0ABU6K5H7</accession>
<comment type="similarity">
    <text evidence="1">Belongs to the CFA/CMAS family.</text>
</comment>
<reference evidence="8 9" key="1">
    <citation type="submission" date="2024-01" db="EMBL/GenBank/DDBJ databases">
        <title>Uliginosibacterium soil sp. nov.</title>
        <authorList>
            <person name="Lv Y."/>
        </authorList>
    </citation>
    <scope>NUCLEOTIDE SEQUENCE [LARGE SCALE GENOMIC DNA]</scope>
    <source>
        <strain evidence="8 9">H3</strain>
    </source>
</reference>
<feature type="region of interest" description="Disordered" evidence="6">
    <location>
        <begin position="385"/>
        <end position="408"/>
    </location>
</feature>
<evidence type="ECO:0000256" key="5">
    <source>
        <dbReference type="ARBA" id="ARBA00023098"/>
    </source>
</evidence>
<keyword evidence="2 8" id="KW-0489">Methyltransferase</keyword>
<dbReference type="EMBL" id="JAYXHS010000003">
    <property type="protein sequence ID" value="MEC5387152.1"/>
    <property type="molecule type" value="Genomic_DNA"/>
</dbReference>
<keyword evidence="3 8" id="KW-0808">Transferase</keyword>